<protein>
    <recommendedName>
        <fullName evidence="5">Phytocyanin domain-containing protein</fullName>
    </recommendedName>
</protein>
<organism evidence="6 7">
    <name type="scientific">Ficus carica</name>
    <name type="common">Common fig</name>
    <dbReference type="NCBI Taxonomy" id="3494"/>
    <lineage>
        <taxon>Eukaryota</taxon>
        <taxon>Viridiplantae</taxon>
        <taxon>Streptophyta</taxon>
        <taxon>Embryophyta</taxon>
        <taxon>Tracheophyta</taxon>
        <taxon>Spermatophyta</taxon>
        <taxon>Magnoliopsida</taxon>
        <taxon>eudicotyledons</taxon>
        <taxon>Gunneridae</taxon>
        <taxon>Pentapetalae</taxon>
        <taxon>rosids</taxon>
        <taxon>fabids</taxon>
        <taxon>Rosales</taxon>
        <taxon>Moraceae</taxon>
        <taxon>Ficeae</taxon>
        <taxon>Ficus</taxon>
    </lineage>
</organism>
<sequence length="126" mass="12932">MNAQTVHVVGDSTGWTVPQGGAAVYSTWASTQNFVVGDNLTFNFATNQHDVVQVPKESYDSCSSDNALGDPILNGPANVTLTTAGDHYFICSVGAHCQNGQKLAITVVSASGPGSSPTSPTTPSTS</sequence>
<keyword evidence="4" id="KW-0325">Glycoprotein</keyword>
<keyword evidence="7" id="KW-1185">Reference proteome</keyword>
<dbReference type="Proteomes" id="UP001187192">
    <property type="component" value="Unassembled WGS sequence"/>
</dbReference>
<dbReference type="GO" id="GO:0046872">
    <property type="term" value="F:metal ion binding"/>
    <property type="evidence" value="ECO:0007669"/>
    <property type="project" value="UniProtKB-KW"/>
</dbReference>
<gene>
    <name evidence="6" type="ORF">TIFTF001_019177</name>
</gene>
<accession>A0AA88A5Z6</accession>
<evidence type="ECO:0000256" key="4">
    <source>
        <dbReference type="ARBA" id="ARBA00023180"/>
    </source>
</evidence>
<dbReference type="PANTHER" id="PTHR33021:SF189">
    <property type="entry name" value="CUCUMBER PEELING CUPREDOXIN-LIKE"/>
    <property type="match status" value="1"/>
</dbReference>
<dbReference type="FunFam" id="2.60.40.420:FF:000034">
    <property type="entry name" value="Cupredoxin superfamily protein"/>
    <property type="match status" value="1"/>
</dbReference>
<evidence type="ECO:0000259" key="5">
    <source>
        <dbReference type="PROSITE" id="PS51485"/>
    </source>
</evidence>
<dbReference type="InterPro" id="IPR008972">
    <property type="entry name" value="Cupredoxin"/>
</dbReference>
<dbReference type="SUPFAM" id="SSF49503">
    <property type="entry name" value="Cupredoxins"/>
    <property type="match status" value="1"/>
</dbReference>
<comment type="caution">
    <text evidence="6">The sequence shown here is derived from an EMBL/GenBank/DDBJ whole genome shotgun (WGS) entry which is preliminary data.</text>
</comment>
<dbReference type="InterPro" id="IPR003245">
    <property type="entry name" value="Phytocyanin_dom"/>
</dbReference>
<evidence type="ECO:0000313" key="7">
    <source>
        <dbReference type="Proteomes" id="UP001187192"/>
    </source>
</evidence>
<reference evidence="6" key="1">
    <citation type="submission" date="2023-07" db="EMBL/GenBank/DDBJ databases">
        <title>draft genome sequence of fig (Ficus carica).</title>
        <authorList>
            <person name="Takahashi T."/>
            <person name="Nishimura K."/>
        </authorList>
    </citation>
    <scope>NUCLEOTIDE SEQUENCE</scope>
</reference>
<dbReference type="InterPro" id="IPR039391">
    <property type="entry name" value="Phytocyanin-like"/>
</dbReference>
<dbReference type="GO" id="GO:0009055">
    <property type="term" value="F:electron transfer activity"/>
    <property type="evidence" value="ECO:0007669"/>
    <property type="project" value="InterPro"/>
</dbReference>
<proteinExistence type="predicted"/>
<dbReference type="PANTHER" id="PTHR33021">
    <property type="entry name" value="BLUE COPPER PROTEIN"/>
    <property type="match status" value="1"/>
</dbReference>
<dbReference type="AlphaFoldDB" id="A0AA88A5Z6"/>
<evidence type="ECO:0000256" key="2">
    <source>
        <dbReference type="ARBA" id="ARBA00023008"/>
    </source>
</evidence>
<feature type="domain" description="Phytocyanin" evidence="5">
    <location>
        <begin position="5"/>
        <end position="109"/>
    </location>
</feature>
<evidence type="ECO:0000256" key="3">
    <source>
        <dbReference type="ARBA" id="ARBA00023157"/>
    </source>
</evidence>
<dbReference type="GO" id="GO:0005886">
    <property type="term" value="C:plasma membrane"/>
    <property type="evidence" value="ECO:0007669"/>
    <property type="project" value="TreeGrafter"/>
</dbReference>
<dbReference type="PROSITE" id="PS51485">
    <property type="entry name" value="PHYTOCYANIN"/>
    <property type="match status" value="1"/>
</dbReference>
<evidence type="ECO:0000313" key="6">
    <source>
        <dbReference type="EMBL" id="GMN50009.1"/>
    </source>
</evidence>
<dbReference type="EMBL" id="BTGU01000032">
    <property type="protein sequence ID" value="GMN50009.1"/>
    <property type="molecule type" value="Genomic_DNA"/>
</dbReference>
<dbReference type="InterPro" id="IPR028871">
    <property type="entry name" value="BlueCu_1_BS"/>
</dbReference>
<evidence type="ECO:0000256" key="1">
    <source>
        <dbReference type="ARBA" id="ARBA00022723"/>
    </source>
</evidence>
<feature type="non-terminal residue" evidence="6">
    <location>
        <position position="1"/>
    </location>
</feature>
<dbReference type="PROSITE" id="PS00196">
    <property type="entry name" value="COPPER_BLUE"/>
    <property type="match status" value="1"/>
</dbReference>
<dbReference type="Gene3D" id="2.60.40.420">
    <property type="entry name" value="Cupredoxins - blue copper proteins"/>
    <property type="match status" value="1"/>
</dbReference>
<keyword evidence="2" id="KW-0186">Copper</keyword>
<keyword evidence="1" id="KW-0479">Metal-binding</keyword>
<dbReference type="Pfam" id="PF02298">
    <property type="entry name" value="Cu_bind_like"/>
    <property type="match status" value="1"/>
</dbReference>
<name>A0AA88A5Z6_FICCA</name>
<keyword evidence="3" id="KW-1015">Disulfide bond</keyword>